<gene>
    <name evidence="2" type="ORF">SAMN04487951_102349</name>
</gene>
<feature type="transmembrane region" description="Helical" evidence="1">
    <location>
        <begin position="98"/>
        <end position="120"/>
    </location>
</feature>
<keyword evidence="1" id="KW-0472">Membrane</keyword>
<keyword evidence="1" id="KW-0812">Transmembrane</keyword>
<evidence type="ECO:0000313" key="3">
    <source>
        <dbReference type="Proteomes" id="UP000199677"/>
    </source>
</evidence>
<feature type="transmembrane region" description="Helical" evidence="1">
    <location>
        <begin position="74"/>
        <end position="92"/>
    </location>
</feature>
<evidence type="ECO:0000313" key="2">
    <source>
        <dbReference type="EMBL" id="SDN13189.1"/>
    </source>
</evidence>
<dbReference type="RefSeq" id="WP_089702600.1">
    <property type="nucleotide sequence ID" value="NZ_FNII01000002.1"/>
</dbReference>
<protein>
    <submittedName>
        <fullName evidence="2">Uncharacterized protein</fullName>
    </submittedName>
</protein>
<evidence type="ECO:0000256" key="1">
    <source>
        <dbReference type="SAM" id="Phobius"/>
    </source>
</evidence>
<dbReference type="AlphaFoldDB" id="A0A1G9YVI1"/>
<organism evidence="2 3">
    <name type="scientific">Vreelandella arcis</name>
    <dbReference type="NCBI Taxonomy" id="416873"/>
    <lineage>
        <taxon>Bacteria</taxon>
        <taxon>Pseudomonadati</taxon>
        <taxon>Pseudomonadota</taxon>
        <taxon>Gammaproteobacteria</taxon>
        <taxon>Oceanospirillales</taxon>
        <taxon>Halomonadaceae</taxon>
        <taxon>Vreelandella</taxon>
    </lineage>
</organism>
<dbReference type="OrthoDB" id="6182972at2"/>
<dbReference type="Proteomes" id="UP000199677">
    <property type="component" value="Unassembled WGS sequence"/>
</dbReference>
<keyword evidence="3" id="KW-1185">Reference proteome</keyword>
<dbReference type="STRING" id="416873.SAMN04487951_102349"/>
<name>A0A1G9YVI1_9GAMM</name>
<sequence length="129" mass="14181">MQPGNPASAQRVSSALGLCVVMLTALPRYLAGGNETRLSLILVAFVVVLVATVMQWRLLSDAGRRCLPGMLKRLLLMMGLGLLVMGAWHALFTDWISWQVFISHASTFGLIAHVISLWWMTNSDKPKTS</sequence>
<accession>A0A1G9YVI1</accession>
<dbReference type="EMBL" id="FNII01000002">
    <property type="protein sequence ID" value="SDN13189.1"/>
    <property type="molecule type" value="Genomic_DNA"/>
</dbReference>
<proteinExistence type="predicted"/>
<keyword evidence="1" id="KW-1133">Transmembrane helix</keyword>
<feature type="transmembrane region" description="Helical" evidence="1">
    <location>
        <begin position="12"/>
        <end position="30"/>
    </location>
</feature>
<feature type="transmembrane region" description="Helical" evidence="1">
    <location>
        <begin position="36"/>
        <end position="54"/>
    </location>
</feature>
<reference evidence="3" key="1">
    <citation type="submission" date="2016-10" db="EMBL/GenBank/DDBJ databases">
        <authorList>
            <person name="Varghese N."/>
            <person name="Submissions S."/>
        </authorList>
    </citation>
    <scope>NUCLEOTIDE SEQUENCE [LARGE SCALE GENOMIC DNA]</scope>
    <source>
        <strain evidence="3">CGMCC 1.6494</strain>
    </source>
</reference>